<dbReference type="InParanoid" id="A0A3B3I527"/>
<dbReference type="GO" id="GO:0007144">
    <property type="term" value="P:female meiosis I"/>
    <property type="evidence" value="ECO:0000318"/>
    <property type="project" value="GO_Central"/>
</dbReference>
<dbReference type="Ensembl" id="ENSORLT00000045423.1">
    <property type="protein sequence ID" value="ENSORLP00000038904.1"/>
    <property type="gene ID" value="ENSORLG00000024902.1"/>
</dbReference>
<dbReference type="PANTHER" id="PTHR33861">
    <property type="entry name" value="PROTEIN CBG18333"/>
    <property type="match status" value="1"/>
</dbReference>
<reference evidence="2 3" key="1">
    <citation type="journal article" date="2007" name="Nature">
        <title>The medaka draft genome and insights into vertebrate genome evolution.</title>
        <authorList>
            <person name="Kasahara M."/>
            <person name="Naruse K."/>
            <person name="Sasaki S."/>
            <person name="Nakatani Y."/>
            <person name="Qu W."/>
            <person name="Ahsan B."/>
            <person name="Yamada T."/>
            <person name="Nagayasu Y."/>
            <person name="Doi K."/>
            <person name="Kasai Y."/>
            <person name="Jindo T."/>
            <person name="Kobayashi D."/>
            <person name="Shimada A."/>
            <person name="Toyoda A."/>
            <person name="Kuroki Y."/>
            <person name="Fujiyama A."/>
            <person name="Sasaki T."/>
            <person name="Shimizu A."/>
            <person name="Asakawa S."/>
            <person name="Shimizu N."/>
            <person name="Hashimoto S."/>
            <person name="Yang J."/>
            <person name="Lee Y."/>
            <person name="Matsushima K."/>
            <person name="Sugano S."/>
            <person name="Sakaizumi M."/>
            <person name="Narita T."/>
            <person name="Ohishi K."/>
            <person name="Haga S."/>
            <person name="Ohta F."/>
            <person name="Nomoto H."/>
            <person name="Nogata K."/>
            <person name="Morishita T."/>
            <person name="Endo T."/>
            <person name="Shin-I T."/>
            <person name="Takeda H."/>
            <person name="Morishita S."/>
            <person name="Kohara Y."/>
        </authorList>
    </citation>
    <scope>NUCLEOTIDE SEQUENCE [LARGE SCALE GENOMIC DNA]</scope>
    <source>
        <strain evidence="2 3">Hd-rR</strain>
    </source>
</reference>
<dbReference type="GO" id="GO:0048255">
    <property type="term" value="P:mRNA stabilization"/>
    <property type="evidence" value="ECO:0000318"/>
    <property type="project" value="GO_Central"/>
</dbReference>
<dbReference type="AlphaFoldDB" id="A0A3B3I527"/>
<feature type="region of interest" description="Disordered" evidence="1">
    <location>
        <begin position="106"/>
        <end position="132"/>
    </location>
</feature>
<reference evidence="2" key="2">
    <citation type="submission" date="2025-08" db="UniProtKB">
        <authorList>
            <consortium name="Ensembl"/>
        </authorList>
    </citation>
    <scope>IDENTIFICATION</scope>
    <source>
        <strain evidence="2">Hd-rR</strain>
    </source>
</reference>
<dbReference type="GO" id="GO:0005634">
    <property type="term" value="C:nucleus"/>
    <property type="evidence" value="ECO:0000318"/>
    <property type="project" value="GO_Central"/>
</dbReference>
<keyword evidence="3" id="KW-1185">Reference proteome</keyword>
<gene>
    <name evidence="2" type="primary">moto</name>
</gene>
<dbReference type="Pfam" id="PF15189">
    <property type="entry name" value="MEIOC"/>
    <property type="match status" value="1"/>
</dbReference>
<accession>A0A3B3I527</accession>
<dbReference type="InterPro" id="IPR027963">
    <property type="entry name" value="MEIOC"/>
</dbReference>
<dbReference type="PANTHER" id="PTHR33861:SF4">
    <property type="entry name" value="MEIOSIS-SPECIFIC COILED-COIL DOMAIN-CONTAINING PROTEIN MEIOC"/>
    <property type="match status" value="1"/>
</dbReference>
<dbReference type="GeneTree" id="ENSGT00940000174795"/>
<feature type="compositionally biased region" description="Polar residues" evidence="1">
    <location>
        <begin position="106"/>
        <end position="118"/>
    </location>
</feature>
<name>A0A3B3I527_ORYLA</name>
<proteinExistence type="predicted"/>
<dbReference type="STRING" id="8090.ENSORLP00000038904"/>
<dbReference type="Bgee" id="ENSORLG00000024902">
    <property type="expression patterns" value="Expressed in testis and 13 other cell types or tissues"/>
</dbReference>
<evidence type="ECO:0000313" key="2">
    <source>
        <dbReference type="Ensembl" id="ENSORLP00000038904.1"/>
    </source>
</evidence>
<protein>
    <recommendedName>
        <fullName evidence="4">Meiosis specific with coiled-coil domain</fullName>
    </recommendedName>
</protein>
<dbReference type="GO" id="GO:0007141">
    <property type="term" value="P:male meiosis I"/>
    <property type="evidence" value="ECO:0000318"/>
    <property type="project" value="GO_Central"/>
</dbReference>
<sequence>MLLLAFPSTFKLTVSAQLLFHFKFFFPLSFVKQSFSYTFNIRYKNCQHPIIFASQNVCLPYSEIVQVSVFHFRMALDLDTTTTKAFFDNYQKDFTSHVSWSHTASNYSHETSDSSQNSFKKRNPTDNPDYEGEADLQGLVSNILDEKNASESYYSESLPGRNPIWSPKTLREELQCYPSEDKVFLNTPFSSNHIPHDMFNKAPQPMVELSQQFNSVATNEQYHPNLTNRDSCSLQLKKLPPGLPVPNAVNADSPEMRLNKYTWMSNNMEKEANQPLNNYPELSHIYKPPNNMNGSPFDAFYDDCSIQAPVNATHNKQYAQGGMNQLVRSFQSLIASENDHISPGDFPNMHKKPQSMLKDRKTEQYQIYSQAMSPQSAPVMQNAKQLMDNLGSVQHGRAGDLRKQTCNRDGSQHLSHFSPHHRDYFQQSNQSSPCFEVTNHSQKRMATDYTNVGTSPYFNYHIPQTQMHKIKQQMQKEKRRTPAPGFHGEDFSKRHQINTYVTPEKKTQFSHNIYFQGSMQSHRAEEHHMVCAENSTRFRPFVRPGKDLRRHSSSDVNSEFLPKSTSLHELRMSGNEASGYSSNVSNLKTSRREISFQSHPSAATPPPLMNQGPVSQLHIYVDECDREWRALEKERKAIEGTLRKTFPGIKIPAGTNLNLPRPSGSPTKLDHIVVNQMREQIKVANLLERMEALCDAPLQNNIHTVLKRHHMAVCITQARCSEDSRSIKHQQQKPPFMENKATLMVMALQDLAATTRRLRTALWCALQMTLPRPIRTPEYHDYEAATCTEKCSVPFEGYSFTLMN</sequence>
<dbReference type="FunCoup" id="A0A3B3I527">
    <property type="interactions" value="318"/>
</dbReference>
<dbReference type="GO" id="GO:0005737">
    <property type="term" value="C:cytoplasm"/>
    <property type="evidence" value="ECO:0000318"/>
    <property type="project" value="GO_Central"/>
</dbReference>
<evidence type="ECO:0008006" key="4">
    <source>
        <dbReference type="Google" id="ProtNLM"/>
    </source>
</evidence>
<evidence type="ECO:0000256" key="1">
    <source>
        <dbReference type="SAM" id="MobiDB-lite"/>
    </source>
</evidence>
<reference evidence="2" key="3">
    <citation type="submission" date="2025-09" db="UniProtKB">
        <authorList>
            <consortium name="Ensembl"/>
        </authorList>
    </citation>
    <scope>IDENTIFICATION</scope>
    <source>
        <strain evidence="2">Hd-rR</strain>
    </source>
</reference>
<organism evidence="2 3">
    <name type="scientific">Oryzias latipes</name>
    <name type="common">Japanese rice fish</name>
    <name type="synonym">Japanese killifish</name>
    <dbReference type="NCBI Taxonomy" id="8090"/>
    <lineage>
        <taxon>Eukaryota</taxon>
        <taxon>Metazoa</taxon>
        <taxon>Chordata</taxon>
        <taxon>Craniata</taxon>
        <taxon>Vertebrata</taxon>
        <taxon>Euteleostomi</taxon>
        <taxon>Actinopterygii</taxon>
        <taxon>Neopterygii</taxon>
        <taxon>Teleostei</taxon>
        <taxon>Neoteleostei</taxon>
        <taxon>Acanthomorphata</taxon>
        <taxon>Ovalentaria</taxon>
        <taxon>Atherinomorphae</taxon>
        <taxon>Beloniformes</taxon>
        <taxon>Adrianichthyidae</taxon>
        <taxon>Oryziinae</taxon>
        <taxon>Oryzias</taxon>
    </lineage>
</organism>
<evidence type="ECO:0000313" key="3">
    <source>
        <dbReference type="Proteomes" id="UP000001038"/>
    </source>
</evidence>
<dbReference type="Proteomes" id="UP000001038">
    <property type="component" value="Chromosome 8"/>
</dbReference>